<dbReference type="GO" id="GO:0009854">
    <property type="term" value="P:oxidative photosynthetic carbon pathway"/>
    <property type="evidence" value="ECO:0007669"/>
    <property type="project" value="UniProtKB-KW"/>
</dbReference>
<keyword evidence="12" id="KW-1185">Reference proteome</keyword>
<dbReference type="Proteomes" id="UP000593568">
    <property type="component" value="Unassembled WGS sequence"/>
</dbReference>
<proteinExistence type="predicted"/>
<dbReference type="EC" id="1.1.3.15" evidence="4"/>
<dbReference type="PANTHER" id="PTHR10578">
    <property type="entry name" value="S -2-HYDROXY-ACID OXIDASE-RELATED"/>
    <property type="match status" value="1"/>
</dbReference>
<dbReference type="Pfam" id="PF01070">
    <property type="entry name" value="FMN_dh"/>
    <property type="match status" value="1"/>
</dbReference>
<gene>
    <name evidence="11" type="ORF">Gotri_001378</name>
</gene>
<evidence type="ECO:0000259" key="10">
    <source>
        <dbReference type="Pfam" id="PF01070"/>
    </source>
</evidence>
<comment type="subcellular location">
    <subcellularLocation>
        <location evidence="2">Peroxisome</location>
    </subcellularLocation>
</comment>
<sequence>MKAFFEISHVTITFTSTGRALDGDDSILSSYVARQIDHTLNWKTDYASFAIRITIHGGVAGITVSNHGARQLDYVPPTIIALTGVVNFAQGRASMFLDGDIRRRIDVFKL</sequence>
<dbReference type="GO" id="GO:0005777">
    <property type="term" value="C:peroxisome"/>
    <property type="evidence" value="ECO:0007669"/>
    <property type="project" value="UniProtKB-SubCell"/>
</dbReference>
<evidence type="ECO:0000313" key="11">
    <source>
        <dbReference type="EMBL" id="MBA0783715.1"/>
    </source>
</evidence>
<keyword evidence="7" id="KW-0288">FMN</keyword>
<dbReference type="EMBL" id="JABEZW010000013">
    <property type="protein sequence ID" value="MBA0783715.1"/>
    <property type="molecule type" value="Genomic_DNA"/>
</dbReference>
<evidence type="ECO:0000256" key="6">
    <source>
        <dbReference type="ARBA" id="ARBA00022630"/>
    </source>
</evidence>
<keyword evidence="8" id="KW-0576">Peroxisome</keyword>
<evidence type="ECO:0000256" key="9">
    <source>
        <dbReference type="ARBA" id="ARBA00036241"/>
    </source>
</evidence>
<keyword evidence="6" id="KW-0285">Flavoprotein</keyword>
<dbReference type="InterPro" id="IPR013785">
    <property type="entry name" value="Aldolase_TIM"/>
</dbReference>
<name>A0A7J9FGL4_9ROSI</name>
<protein>
    <recommendedName>
        <fullName evidence="4">(S)-2-hydroxy-acid oxidase</fullName>
        <ecNumber evidence="4">1.1.3.15</ecNumber>
    </recommendedName>
</protein>
<evidence type="ECO:0000256" key="8">
    <source>
        <dbReference type="ARBA" id="ARBA00023140"/>
    </source>
</evidence>
<reference evidence="11 12" key="1">
    <citation type="journal article" date="2019" name="Genome Biol. Evol.">
        <title>Insights into the evolution of the New World diploid cottons (Gossypium, subgenus Houzingenia) based on genome sequencing.</title>
        <authorList>
            <person name="Grover C.E."/>
            <person name="Arick M.A. 2nd"/>
            <person name="Thrash A."/>
            <person name="Conover J.L."/>
            <person name="Sanders W.S."/>
            <person name="Peterson D.G."/>
            <person name="Frelichowski J.E."/>
            <person name="Scheffler J.A."/>
            <person name="Scheffler B.E."/>
            <person name="Wendel J.F."/>
        </authorList>
    </citation>
    <scope>NUCLEOTIDE SEQUENCE [LARGE SCALE GENOMIC DNA]</scope>
    <source>
        <strain evidence="11">8</strain>
        <tissue evidence="11">Leaf</tissue>
    </source>
</reference>
<organism evidence="11 12">
    <name type="scientific">Gossypium trilobum</name>
    <dbReference type="NCBI Taxonomy" id="34281"/>
    <lineage>
        <taxon>Eukaryota</taxon>
        <taxon>Viridiplantae</taxon>
        <taxon>Streptophyta</taxon>
        <taxon>Embryophyta</taxon>
        <taxon>Tracheophyta</taxon>
        <taxon>Spermatophyta</taxon>
        <taxon>Magnoliopsida</taxon>
        <taxon>eudicotyledons</taxon>
        <taxon>Gunneridae</taxon>
        <taxon>Pentapetalae</taxon>
        <taxon>rosids</taxon>
        <taxon>malvids</taxon>
        <taxon>Malvales</taxon>
        <taxon>Malvaceae</taxon>
        <taxon>Malvoideae</taxon>
        <taxon>Gossypium</taxon>
    </lineage>
</organism>
<dbReference type="AlphaFoldDB" id="A0A7J9FGL4"/>
<evidence type="ECO:0000313" key="12">
    <source>
        <dbReference type="Proteomes" id="UP000593568"/>
    </source>
</evidence>
<dbReference type="PROSITE" id="PS00557">
    <property type="entry name" value="FMN_HYDROXY_ACID_DH_1"/>
    <property type="match status" value="1"/>
</dbReference>
<dbReference type="SUPFAM" id="SSF51395">
    <property type="entry name" value="FMN-linked oxidoreductases"/>
    <property type="match status" value="1"/>
</dbReference>
<evidence type="ECO:0000256" key="5">
    <source>
        <dbReference type="ARBA" id="ARBA00022594"/>
    </source>
</evidence>
<evidence type="ECO:0000256" key="4">
    <source>
        <dbReference type="ARBA" id="ARBA00013087"/>
    </source>
</evidence>
<feature type="domain" description="FMN-dependent dehydrogenase" evidence="10">
    <location>
        <begin position="54"/>
        <end position="109"/>
    </location>
</feature>
<dbReference type="PANTHER" id="PTHR10578:SF107">
    <property type="entry name" value="2-HYDROXYACID OXIDASE 1"/>
    <property type="match status" value="1"/>
</dbReference>
<evidence type="ECO:0000256" key="1">
    <source>
        <dbReference type="ARBA" id="ARBA00001917"/>
    </source>
</evidence>
<dbReference type="GO" id="GO:0003973">
    <property type="term" value="F:(S)-2-hydroxy-acid oxidase activity"/>
    <property type="evidence" value="ECO:0007669"/>
    <property type="project" value="UniProtKB-EC"/>
</dbReference>
<accession>A0A7J9FGL4</accession>
<dbReference type="Gene3D" id="3.20.20.70">
    <property type="entry name" value="Aldolase class I"/>
    <property type="match status" value="1"/>
</dbReference>
<comment type="cofactor">
    <cofactor evidence="1">
        <name>FMN</name>
        <dbReference type="ChEBI" id="CHEBI:58210"/>
    </cofactor>
</comment>
<dbReference type="InterPro" id="IPR008259">
    <property type="entry name" value="FMN_hydac_DH_AS"/>
</dbReference>
<evidence type="ECO:0000256" key="3">
    <source>
        <dbReference type="ARBA" id="ARBA00004923"/>
    </source>
</evidence>
<comment type="catalytic activity">
    <reaction evidence="9">
        <text>glycolate + O2 = glyoxylate + H2O2</text>
        <dbReference type="Rhea" id="RHEA:25311"/>
        <dbReference type="ChEBI" id="CHEBI:15379"/>
        <dbReference type="ChEBI" id="CHEBI:16240"/>
        <dbReference type="ChEBI" id="CHEBI:29805"/>
        <dbReference type="ChEBI" id="CHEBI:36655"/>
        <dbReference type="EC" id="1.1.3.15"/>
    </reaction>
    <physiologicalReaction direction="left-to-right" evidence="9">
        <dbReference type="Rhea" id="RHEA:25312"/>
    </physiologicalReaction>
</comment>
<comment type="caution">
    <text evidence="11">The sequence shown here is derived from an EMBL/GenBank/DDBJ whole genome shotgun (WGS) entry which is preliminary data.</text>
</comment>
<dbReference type="InterPro" id="IPR000262">
    <property type="entry name" value="FMN-dep_DH"/>
</dbReference>
<comment type="pathway">
    <text evidence="3">Photosynthesis; photorespiration; glycine from 2-phosphoglycolate: step 2/3.</text>
</comment>
<evidence type="ECO:0000256" key="7">
    <source>
        <dbReference type="ARBA" id="ARBA00022643"/>
    </source>
</evidence>
<evidence type="ECO:0000256" key="2">
    <source>
        <dbReference type="ARBA" id="ARBA00004275"/>
    </source>
</evidence>
<keyword evidence="5" id="KW-0323">Glycolate pathway</keyword>